<dbReference type="AlphaFoldDB" id="A0A382KM51"/>
<dbReference type="EMBL" id="UINC01081112">
    <property type="protein sequence ID" value="SVC24655.1"/>
    <property type="molecule type" value="Genomic_DNA"/>
</dbReference>
<name>A0A382KM51_9ZZZZ</name>
<organism evidence="1">
    <name type="scientific">marine metagenome</name>
    <dbReference type="NCBI Taxonomy" id="408172"/>
    <lineage>
        <taxon>unclassified sequences</taxon>
        <taxon>metagenomes</taxon>
        <taxon>ecological metagenomes</taxon>
    </lineage>
</organism>
<evidence type="ECO:0000313" key="1">
    <source>
        <dbReference type="EMBL" id="SVC24655.1"/>
    </source>
</evidence>
<protein>
    <submittedName>
        <fullName evidence="1">Uncharacterized protein</fullName>
    </submittedName>
</protein>
<sequence>LGHVSRPISETKRKKLMDVMNDLVLLKNKLNQE</sequence>
<accession>A0A382KM51</accession>
<proteinExistence type="predicted"/>
<reference evidence="1" key="1">
    <citation type="submission" date="2018-05" db="EMBL/GenBank/DDBJ databases">
        <authorList>
            <person name="Lanie J.A."/>
            <person name="Ng W.-L."/>
            <person name="Kazmierczak K.M."/>
            <person name="Andrzejewski T.M."/>
            <person name="Davidsen T.M."/>
            <person name="Wayne K.J."/>
            <person name="Tettelin H."/>
            <person name="Glass J.I."/>
            <person name="Rusch D."/>
            <person name="Podicherti R."/>
            <person name="Tsui H.-C.T."/>
            <person name="Winkler M.E."/>
        </authorList>
    </citation>
    <scope>NUCLEOTIDE SEQUENCE</scope>
</reference>
<gene>
    <name evidence="1" type="ORF">METZ01_LOCUS277509</name>
</gene>
<feature type="non-terminal residue" evidence="1">
    <location>
        <position position="1"/>
    </location>
</feature>